<dbReference type="InterPro" id="IPR036396">
    <property type="entry name" value="Cyt_P450_sf"/>
</dbReference>
<organism evidence="1 2">
    <name type="scientific">Coniella lustricola</name>
    <dbReference type="NCBI Taxonomy" id="2025994"/>
    <lineage>
        <taxon>Eukaryota</taxon>
        <taxon>Fungi</taxon>
        <taxon>Dikarya</taxon>
        <taxon>Ascomycota</taxon>
        <taxon>Pezizomycotina</taxon>
        <taxon>Sordariomycetes</taxon>
        <taxon>Sordariomycetidae</taxon>
        <taxon>Diaporthales</taxon>
        <taxon>Schizoparmaceae</taxon>
        <taxon>Coniella</taxon>
    </lineage>
</organism>
<dbReference type="InParanoid" id="A0A2T3A560"/>
<dbReference type="GO" id="GO:0016705">
    <property type="term" value="F:oxidoreductase activity, acting on paired donors, with incorporation or reduction of molecular oxygen"/>
    <property type="evidence" value="ECO:0007669"/>
    <property type="project" value="InterPro"/>
</dbReference>
<dbReference type="PANTHER" id="PTHR24306">
    <property type="match status" value="1"/>
</dbReference>
<proteinExistence type="predicted"/>
<accession>A0A2T3A560</accession>
<dbReference type="OrthoDB" id="3366823at2759"/>
<dbReference type="Gene3D" id="1.10.630.10">
    <property type="entry name" value="Cytochrome P450"/>
    <property type="match status" value="1"/>
</dbReference>
<dbReference type="GO" id="GO:0004497">
    <property type="term" value="F:monooxygenase activity"/>
    <property type="evidence" value="ECO:0007669"/>
    <property type="project" value="InterPro"/>
</dbReference>
<reference evidence="1 2" key="1">
    <citation type="journal article" date="2018" name="Mycol. Prog.">
        <title>Coniella lustricola, a new species from submerged detritus.</title>
        <authorList>
            <person name="Raudabaugh D.B."/>
            <person name="Iturriaga T."/>
            <person name="Carver A."/>
            <person name="Mondo S."/>
            <person name="Pangilinan J."/>
            <person name="Lipzen A."/>
            <person name="He G."/>
            <person name="Amirebrahimi M."/>
            <person name="Grigoriev I.V."/>
            <person name="Miller A.N."/>
        </authorList>
    </citation>
    <scope>NUCLEOTIDE SEQUENCE [LARGE SCALE GENOMIC DNA]</scope>
    <source>
        <strain evidence="1 2">B22-T-1</strain>
    </source>
</reference>
<protein>
    <submittedName>
        <fullName evidence="1">Cytochrome P450</fullName>
    </submittedName>
</protein>
<name>A0A2T3A560_9PEZI</name>
<dbReference type="SUPFAM" id="SSF48264">
    <property type="entry name" value="Cytochrome P450"/>
    <property type="match status" value="1"/>
</dbReference>
<dbReference type="PANTHER" id="PTHR24306:SF7">
    <property type="entry name" value="AHBB"/>
    <property type="match status" value="1"/>
</dbReference>
<dbReference type="Pfam" id="PF00067">
    <property type="entry name" value="p450"/>
    <property type="match status" value="1"/>
</dbReference>
<evidence type="ECO:0000313" key="2">
    <source>
        <dbReference type="Proteomes" id="UP000241462"/>
    </source>
</evidence>
<dbReference type="InterPro" id="IPR001128">
    <property type="entry name" value="Cyt_P450"/>
</dbReference>
<evidence type="ECO:0000313" key="1">
    <source>
        <dbReference type="EMBL" id="PSR82994.1"/>
    </source>
</evidence>
<dbReference type="GO" id="GO:0020037">
    <property type="term" value="F:heme binding"/>
    <property type="evidence" value="ECO:0007669"/>
    <property type="project" value="InterPro"/>
</dbReference>
<dbReference type="STRING" id="2025994.A0A2T3A560"/>
<keyword evidence="2" id="KW-1185">Reference proteome</keyword>
<gene>
    <name evidence="1" type="ORF">BD289DRAFT_292103</name>
</gene>
<dbReference type="GO" id="GO:0005506">
    <property type="term" value="F:iron ion binding"/>
    <property type="evidence" value="ECO:0007669"/>
    <property type="project" value="InterPro"/>
</dbReference>
<sequence length="584" mass="65476">MHDLSSLAHGFVAQVQQQPIAALIATLLVVCLTTRFVTGRPDQPQTSAYILDARTAPSVPYWIPYLGHLPRLALDPDGLLAKLKKLYPAGAFSLDLLGSTHTVVFTPSLTASLLDQPDNVVDVSHATSHLLQTVFGFSRSIADLALYDTLLKDLREQYNLFSSKQPLSEMVNSMTDRLRHNVAEFVTFNGSEIDQAHWERLASATLVEDPKTGEAVVEADMFELVRNFVALTANAALLGTDFVENYAEFWQALWRLDKGVASLAMDLPALLPINRAIGARRARGFLLRYLDEFETAMETARNGENPGPQWADVKNVSPLVQRRVDQVYRKHNVSIKQRSALDLALVWGLNANTNPLIFWLLWRLYSQSTDLLARVRTEIAPFVVLEKPAVGFGAAFGTATRIEKIDSEGLLNNCPLLKASYLETLRLDQDAWSFHSVREDTVVGDREGNKVFLRAGTFAHAAPHLWHRDAQAYDEPDVWRPERHLKPKATNEKQEHEQVANLDNNLKPYGRVITEGKEQPFIEREVLLFAAAIIAMYDIQPQAGAPWNLPKRETTAGAKHPLLPVNVWIRSRPMPSEHEHTIQD</sequence>
<dbReference type="EMBL" id="KZ678466">
    <property type="protein sequence ID" value="PSR82994.1"/>
    <property type="molecule type" value="Genomic_DNA"/>
</dbReference>
<dbReference type="AlphaFoldDB" id="A0A2T3A560"/>
<dbReference type="Proteomes" id="UP000241462">
    <property type="component" value="Unassembled WGS sequence"/>
</dbReference>